<feature type="domain" description="Era-type G" evidence="12">
    <location>
        <begin position="6"/>
        <end position="174"/>
    </location>
</feature>
<dbReference type="NCBIfam" id="TIGR00436">
    <property type="entry name" value="era"/>
    <property type="match status" value="1"/>
</dbReference>
<comment type="similarity">
    <text evidence="1 8 9 10">Belongs to the TRAFAC class TrmE-Era-EngA-EngB-Septin-like GTPase superfamily. Era GTPase family.</text>
</comment>
<evidence type="ECO:0000313" key="13">
    <source>
        <dbReference type="EMBL" id="GAE91163.1"/>
    </source>
</evidence>
<dbReference type="RefSeq" id="WP_035720828.1">
    <property type="nucleotide sequence ID" value="NZ_BAVS01000001.1"/>
</dbReference>
<dbReference type="InterPro" id="IPR006073">
    <property type="entry name" value="GTP-bd"/>
</dbReference>
<organism evidence="13 14">
    <name type="scientific">Gracilibacillus boraciitolerans JCM 21714</name>
    <dbReference type="NCBI Taxonomy" id="1298598"/>
    <lineage>
        <taxon>Bacteria</taxon>
        <taxon>Bacillati</taxon>
        <taxon>Bacillota</taxon>
        <taxon>Bacilli</taxon>
        <taxon>Bacillales</taxon>
        <taxon>Bacillaceae</taxon>
        <taxon>Gracilibacillus</taxon>
    </lineage>
</organism>
<dbReference type="PROSITE" id="PS50823">
    <property type="entry name" value="KH_TYPE_2"/>
    <property type="match status" value="1"/>
</dbReference>
<dbReference type="CDD" id="cd04163">
    <property type="entry name" value="Era"/>
    <property type="match status" value="1"/>
</dbReference>
<evidence type="ECO:0000256" key="5">
    <source>
        <dbReference type="ARBA" id="ARBA00022884"/>
    </source>
</evidence>
<dbReference type="InterPro" id="IPR027417">
    <property type="entry name" value="P-loop_NTPase"/>
</dbReference>
<evidence type="ECO:0000256" key="3">
    <source>
        <dbReference type="ARBA" id="ARBA00022517"/>
    </source>
</evidence>
<dbReference type="GO" id="GO:0005829">
    <property type="term" value="C:cytosol"/>
    <property type="evidence" value="ECO:0007669"/>
    <property type="project" value="TreeGrafter"/>
</dbReference>
<dbReference type="STRING" id="1298598.JCM21714_101"/>
<accession>W4VEC2</accession>
<dbReference type="AlphaFoldDB" id="W4VEC2"/>
<evidence type="ECO:0000256" key="2">
    <source>
        <dbReference type="ARBA" id="ARBA00020484"/>
    </source>
</evidence>
<comment type="caution">
    <text evidence="13">The sequence shown here is derived from an EMBL/GenBank/DDBJ whole genome shotgun (WGS) entry which is preliminary data.</text>
</comment>
<keyword evidence="7 8" id="KW-0472">Membrane</keyword>
<evidence type="ECO:0000259" key="11">
    <source>
        <dbReference type="PROSITE" id="PS50823"/>
    </source>
</evidence>
<evidence type="ECO:0000256" key="9">
    <source>
        <dbReference type="PROSITE-ProRule" id="PRU01050"/>
    </source>
</evidence>
<comment type="subcellular location">
    <subcellularLocation>
        <location evidence="8">Cytoplasm</location>
    </subcellularLocation>
    <subcellularLocation>
        <location evidence="8">Cell membrane</location>
        <topology evidence="8">Peripheral membrane protein</topology>
    </subcellularLocation>
</comment>
<dbReference type="InterPro" id="IPR005662">
    <property type="entry name" value="GTPase_Era-like"/>
</dbReference>
<dbReference type="SUPFAM" id="SSF52540">
    <property type="entry name" value="P-loop containing nucleoside triphosphate hydrolases"/>
    <property type="match status" value="1"/>
</dbReference>
<name>W4VEC2_9BACI</name>
<feature type="region of interest" description="G1" evidence="9">
    <location>
        <begin position="14"/>
        <end position="21"/>
    </location>
</feature>
<dbReference type="GO" id="GO:0005886">
    <property type="term" value="C:plasma membrane"/>
    <property type="evidence" value="ECO:0007669"/>
    <property type="project" value="UniProtKB-SubCell"/>
</dbReference>
<evidence type="ECO:0000256" key="1">
    <source>
        <dbReference type="ARBA" id="ARBA00007921"/>
    </source>
</evidence>
<evidence type="ECO:0000256" key="4">
    <source>
        <dbReference type="ARBA" id="ARBA00022741"/>
    </source>
</evidence>
<keyword evidence="6 8" id="KW-0342">GTP-binding</keyword>
<dbReference type="OrthoDB" id="9805918at2"/>
<keyword evidence="14" id="KW-1185">Reference proteome</keyword>
<keyword evidence="4 8" id="KW-0547">Nucleotide-binding</keyword>
<feature type="domain" description="KH type-2" evidence="11">
    <location>
        <begin position="205"/>
        <end position="283"/>
    </location>
</feature>
<dbReference type="Gene3D" id="3.40.50.300">
    <property type="entry name" value="P-loop containing nucleotide triphosphate hydrolases"/>
    <property type="match status" value="1"/>
</dbReference>
<dbReference type="GO" id="GO:0005525">
    <property type="term" value="F:GTP binding"/>
    <property type="evidence" value="ECO:0007669"/>
    <property type="project" value="UniProtKB-UniRule"/>
</dbReference>
<dbReference type="InterPro" id="IPR005225">
    <property type="entry name" value="Small_GTP-bd"/>
</dbReference>
<dbReference type="GO" id="GO:0003924">
    <property type="term" value="F:GTPase activity"/>
    <property type="evidence" value="ECO:0007669"/>
    <property type="project" value="UniProtKB-UniRule"/>
</dbReference>
<evidence type="ECO:0000256" key="6">
    <source>
        <dbReference type="ARBA" id="ARBA00023134"/>
    </source>
</evidence>
<comment type="function">
    <text evidence="8">An essential GTPase that binds both GDP and GTP, with rapid nucleotide exchange. Plays a role in 16S rRNA processing and 30S ribosomal subunit biogenesis and possibly also in cell cycle regulation and energy metabolism.</text>
</comment>
<dbReference type="Gene3D" id="3.30.300.20">
    <property type="match status" value="1"/>
</dbReference>
<keyword evidence="8" id="KW-0963">Cytoplasm</keyword>
<dbReference type="InterPro" id="IPR015946">
    <property type="entry name" value="KH_dom-like_a/b"/>
</dbReference>
<evidence type="ECO:0000259" key="12">
    <source>
        <dbReference type="PROSITE" id="PS51713"/>
    </source>
</evidence>
<feature type="region of interest" description="G3" evidence="9">
    <location>
        <begin position="61"/>
        <end position="64"/>
    </location>
</feature>
<dbReference type="NCBIfam" id="NF000908">
    <property type="entry name" value="PRK00089.1"/>
    <property type="match status" value="1"/>
</dbReference>
<feature type="binding site" evidence="8">
    <location>
        <begin position="124"/>
        <end position="127"/>
    </location>
    <ligand>
        <name>GTP</name>
        <dbReference type="ChEBI" id="CHEBI:37565"/>
    </ligand>
</feature>
<keyword evidence="8" id="KW-0699">rRNA-binding</keyword>
<keyword evidence="3 8" id="KW-0690">Ribosome biogenesis</keyword>
<comment type="subunit">
    <text evidence="8">Monomer.</text>
</comment>
<evidence type="ECO:0000256" key="7">
    <source>
        <dbReference type="ARBA" id="ARBA00023136"/>
    </source>
</evidence>
<evidence type="ECO:0000313" key="14">
    <source>
        <dbReference type="Proteomes" id="UP000019102"/>
    </source>
</evidence>
<dbReference type="Proteomes" id="UP000019102">
    <property type="component" value="Unassembled WGS sequence"/>
</dbReference>
<evidence type="ECO:0000256" key="8">
    <source>
        <dbReference type="HAMAP-Rule" id="MF_00367"/>
    </source>
</evidence>
<dbReference type="EMBL" id="BAVS01000001">
    <property type="protein sequence ID" value="GAE91163.1"/>
    <property type="molecule type" value="Genomic_DNA"/>
</dbReference>
<dbReference type="Pfam" id="PF01926">
    <property type="entry name" value="MMR_HSR1"/>
    <property type="match status" value="1"/>
</dbReference>
<dbReference type="PANTHER" id="PTHR42698:SF1">
    <property type="entry name" value="GTPASE ERA, MITOCHONDRIAL"/>
    <property type="match status" value="1"/>
</dbReference>
<dbReference type="Pfam" id="PF07650">
    <property type="entry name" value="KH_2"/>
    <property type="match status" value="1"/>
</dbReference>
<dbReference type="FunFam" id="3.40.50.300:FF:000094">
    <property type="entry name" value="GTPase Era"/>
    <property type="match status" value="1"/>
</dbReference>
<dbReference type="InterPro" id="IPR030388">
    <property type="entry name" value="G_ERA_dom"/>
</dbReference>
<feature type="region of interest" description="G4" evidence="9">
    <location>
        <begin position="124"/>
        <end position="127"/>
    </location>
</feature>
<dbReference type="FunFam" id="3.30.300.20:FF:000003">
    <property type="entry name" value="GTPase Era"/>
    <property type="match status" value="1"/>
</dbReference>
<feature type="binding site" evidence="8">
    <location>
        <begin position="61"/>
        <end position="65"/>
    </location>
    <ligand>
        <name>GTP</name>
        <dbReference type="ChEBI" id="CHEBI:37565"/>
    </ligand>
</feature>
<keyword evidence="5 8" id="KW-0694">RNA-binding</keyword>
<feature type="region of interest" description="G2" evidence="9">
    <location>
        <begin position="40"/>
        <end position="44"/>
    </location>
</feature>
<evidence type="ECO:0000256" key="10">
    <source>
        <dbReference type="RuleBase" id="RU003761"/>
    </source>
</evidence>
<dbReference type="SUPFAM" id="SSF54814">
    <property type="entry name" value="Prokaryotic type KH domain (KH-domain type II)"/>
    <property type="match status" value="1"/>
</dbReference>
<dbReference type="GO" id="GO:0070181">
    <property type="term" value="F:small ribosomal subunit rRNA binding"/>
    <property type="evidence" value="ECO:0007669"/>
    <property type="project" value="UniProtKB-UniRule"/>
</dbReference>
<dbReference type="InterPro" id="IPR009019">
    <property type="entry name" value="KH_sf_prok-type"/>
</dbReference>
<sequence>MHNNFKSGFVAIIGRPNVGKSTFMNHVIGQKIAIMSDKAQTTRNKIQGVFTDQNKQIVFIDTPGIHKPKHKLGDFMVKIAENTLNEVDTILFMINADEGYGRGGDQYIMDRLQSIHKPVFLVINKIDLVHPDQLLPLITQYKDKYPFEEIVPISALEGNNVNRLMELITEHLPEGPQYYPEDQVTDHPERFIISELIREKALQLTREEVPHSVAVVIDKIDNQNEDEKVLIQATIIIERKSQKGIIIGKQGKMLKEIGKRARMDIERLLGSKVYLELWVKVQENWRNKPPHQLQEFGFNQDEY</sequence>
<reference evidence="13 14" key="1">
    <citation type="journal article" date="2014" name="Genome Announc.">
        <title>Draft Genome Sequence of the Boron-Tolerant and Moderately Halotolerant Bacterium Gracilibacillus boraciitolerans JCM 21714T.</title>
        <authorList>
            <person name="Ahmed I."/>
            <person name="Oshima K."/>
            <person name="Suda W."/>
            <person name="Kitamura K."/>
            <person name="Iida T."/>
            <person name="Ohmori Y."/>
            <person name="Fujiwara T."/>
            <person name="Hattori M."/>
            <person name="Ohkuma M."/>
        </authorList>
    </citation>
    <scope>NUCLEOTIDE SEQUENCE [LARGE SCALE GENOMIC DNA]</scope>
    <source>
        <strain evidence="13 14">JCM 21714</strain>
    </source>
</reference>
<dbReference type="GO" id="GO:0000028">
    <property type="term" value="P:ribosomal small subunit assembly"/>
    <property type="evidence" value="ECO:0007669"/>
    <property type="project" value="TreeGrafter"/>
</dbReference>
<dbReference type="HAMAP" id="MF_00367">
    <property type="entry name" value="GTPase_Era"/>
    <property type="match status" value="1"/>
</dbReference>
<dbReference type="PROSITE" id="PS51713">
    <property type="entry name" value="G_ERA"/>
    <property type="match status" value="1"/>
</dbReference>
<dbReference type="NCBIfam" id="TIGR00231">
    <property type="entry name" value="small_GTP"/>
    <property type="match status" value="1"/>
</dbReference>
<keyword evidence="8" id="KW-1003">Cell membrane</keyword>
<dbReference type="InterPro" id="IPR004044">
    <property type="entry name" value="KH_dom_type_2"/>
</dbReference>
<feature type="region of interest" description="G5" evidence="9">
    <location>
        <begin position="153"/>
        <end position="155"/>
    </location>
</feature>
<dbReference type="GO" id="GO:0043024">
    <property type="term" value="F:ribosomal small subunit binding"/>
    <property type="evidence" value="ECO:0007669"/>
    <property type="project" value="TreeGrafter"/>
</dbReference>
<dbReference type="PANTHER" id="PTHR42698">
    <property type="entry name" value="GTPASE ERA"/>
    <property type="match status" value="1"/>
</dbReference>
<gene>
    <name evidence="8" type="primary">era</name>
    <name evidence="13" type="ORF">JCM21714_101</name>
</gene>
<protein>
    <recommendedName>
        <fullName evidence="2 8">GTPase Era</fullName>
    </recommendedName>
</protein>
<feature type="binding site" evidence="8">
    <location>
        <begin position="14"/>
        <end position="21"/>
    </location>
    <ligand>
        <name>GTP</name>
        <dbReference type="ChEBI" id="CHEBI:37565"/>
    </ligand>
</feature>
<proteinExistence type="inferred from homology"/>
<dbReference type="eggNOG" id="COG1159">
    <property type="taxonomic scope" value="Bacteria"/>
</dbReference>
<dbReference type="CDD" id="cd22534">
    <property type="entry name" value="KH-II_Era"/>
    <property type="match status" value="1"/>
</dbReference>